<evidence type="ECO:0000256" key="1">
    <source>
        <dbReference type="SAM" id="MobiDB-lite"/>
    </source>
</evidence>
<name>A0A8S0WQK9_CYCAE</name>
<accession>A0A8S0WQK9</accession>
<evidence type="ECO:0000259" key="2">
    <source>
        <dbReference type="Pfam" id="PF20415"/>
    </source>
</evidence>
<dbReference type="OrthoDB" id="3172906at2759"/>
<dbReference type="AlphaFoldDB" id="A0A8S0WQK9"/>
<comment type="caution">
    <text evidence="3">The sequence shown here is derived from an EMBL/GenBank/DDBJ whole genome shotgun (WGS) entry which is preliminary data.</text>
</comment>
<proteinExistence type="predicted"/>
<reference evidence="3 4" key="1">
    <citation type="submission" date="2020-01" db="EMBL/GenBank/DDBJ databases">
        <authorList>
            <person name="Gupta K D."/>
        </authorList>
    </citation>
    <scope>NUCLEOTIDE SEQUENCE [LARGE SCALE GENOMIC DNA]</scope>
</reference>
<evidence type="ECO:0000313" key="4">
    <source>
        <dbReference type="Proteomes" id="UP000467700"/>
    </source>
</evidence>
<protein>
    <recommendedName>
        <fullName evidence="2">DUF6699 domain-containing protein</fullName>
    </recommendedName>
</protein>
<dbReference type="Proteomes" id="UP000467700">
    <property type="component" value="Unassembled WGS sequence"/>
</dbReference>
<dbReference type="Pfam" id="PF20415">
    <property type="entry name" value="DUF6699"/>
    <property type="match status" value="1"/>
</dbReference>
<dbReference type="InterPro" id="IPR046522">
    <property type="entry name" value="DUF6699"/>
</dbReference>
<keyword evidence="4" id="KW-1185">Reference proteome</keyword>
<feature type="region of interest" description="Disordered" evidence="1">
    <location>
        <begin position="1"/>
        <end position="58"/>
    </location>
</feature>
<evidence type="ECO:0000313" key="3">
    <source>
        <dbReference type="EMBL" id="CAA7263002.1"/>
    </source>
</evidence>
<dbReference type="EMBL" id="CACVBS010000038">
    <property type="protein sequence ID" value="CAA7263002.1"/>
    <property type="molecule type" value="Genomic_DNA"/>
</dbReference>
<gene>
    <name evidence="3" type="ORF">AAE3_LOCUS5434</name>
</gene>
<feature type="domain" description="DUF6699" evidence="2">
    <location>
        <begin position="119"/>
        <end position="259"/>
    </location>
</feature>
<organism evidence="3 4">
    <name type="scientific">Cyclocybe aegerita</name>
    <name type="common">Black poplar mushroom</name>
    <name type="synonym">Agrocybe aegerita</name>
    <dbReference type="NCBI Taxonomy" id="1973307"/>
    <lineage>
        <taxon>Eukaryota</taxon>
        <taxon>Fungi</taxon>
        <taxon>Dikarya</taxon>
        <taxon>Basidiomycota</taxon>
        <taxon>Agaricomycotina</taxon>
        <taxon>Agaricomycetes</taxon>
        <taxon>Agaricomycetidae</taxon>
        <taxon>Agaricales</taxon>
        <taxon>Agaricineae</taxon>
        <taxon>Bolbitiaceae</taxon>
        <taxon>Cyclocybe</taxon>
    </lineage>
</organism>
<sequence>MPGVIHRDSTSSTNSRVSKDDRRRSSTHHYPQHDSYPSPTSAAAVAPNQGYTPPYPRRAPTDYTAYGLNEPQWTVGPPPIIYNRSPYATVPLPPLSPPPPATPPRIHRLLAYANEPSIIWSINQSTHDAQLARAPSHASYHWRTLPALEPSPSRSPSSLTIRLAPFTRPIVVFPKARDGVITIGDVLTAVYNGARQGAMDEFCAALGTSQSAVWANGNMGAYAQMAMQAETRPRGDDEVSTSVCSALHFRTLWTGLDPSRTERDVWILHTRPLGVR</sequence>